<dbReference type="AlphaFoldDB" id="A0A381VG86"/>
<protein>
    <submittedName>
        <fullName evidence="1">Uncharacterized protein</fullName>
    </submittedName>
</protein>
<gene>
    <name evidence="1" type="ORF">METZ01_LOCUS92219</name>
</gene>
<sequence length="124" mass="14094">MEMALLIFCLTSVIITSVIVAVELRGEKTLSKQSFKGEINDNSFYGRKILAQDIKTNEQLRNRVFETLDHQLNQLGYVSKEPKLRFINDTLNSDYTELTELSPNELQTAFSAILHARESNEIAA</sequence>
<name>A0A381VG86_9ZZZZ</name>
<reference evidence="1" key="1">
    <citation type="submission" date="2018-05" db="EMBL/GenBank/DDBJ databases">
        <authorList>
            <person name="Lanie J.A."/>
            <person name="Ng W.-L."/>
            <person name="Kazmierczak K.M."/>
            <person name="Andrzejewski T.M."/>
            <person name="Davidsen T.M."/>
            <person name="Wayne K.J."/>
            <person name="Tettelin H."/>
            <person name="Glass J.I."/>
            <person name="Rusch D."/>
            <person name="Podicherti R."/>
            <person name="Tsui H.-C.T."/>
            <person name="Winkler M.E."/>
        </authorList>
    </citation>
    <scope>NUCLEOTIDE SEQUENCE</scope>
</reference>
<accession>A0A381VG86</accession>
<evidence type="ECO:0000313" key="1">
    <source>
        <dbReference type="EMBL" id="SVA39365.1"/>
    </source>
</evidence>
<organism evidence="1">
    <name type="scientific">marine metagenome</name>
    <dbReference type="NCBI Taxonomy" id="408172"/>
    <lineage>
        <taxon>unclassified sequences</taxon>
        <taxon>metagenomes</taxon>
        <taxon>ecological metagenomes</taxon>
    </lineage>
</organism>
<proteinExistence type="predicted"/>
<dbReference type="EMBL" id="UINC01008755">
    <property type="protein sequence ID" value="SVA39365.1"/>
    <property type="molecule type" value="Genomic_DNA"/>
</dbReference>